<feature type="domain" description="Peptidase C54 catalytic" evidence="13">
    <location>
        <begin position="4"/>
        <end position="77"/>
    </location>
</feature>
<evidence type="ECO:0000256" key="11">
    <source>
        <dbReference type="RuleBase" id="RU363115"/>
    </source>
</evidence>
<comment type="caution">
    <text evidence="14">The sequence shown here is derived from an EMBL/GenBank/DDBJ whole genome shotgun (WGS) entry which is preliminary data.</text>
</comment>
<dbReference type="GO" id="GO:0000045">
    <property type="term" value="P:autophagosome assembly"/>
    <property type="evidence" value="ECO:0007669"/>
    <property type="project" value="TreeGrafter"/>
</dbReference>
<keyword evidence="3" id="KW-0813">Transport</keyword>
<keyword evidence="9 11" id="KW-0072">Autophagy</keyword>
<evidence type="ECO:0000256" key="9">
    <source>
        <dbReference type="ARBA" id="ARBA00023006"/>
    </source>
</evidence>
<keyword evidence="12" id="KW-0732">Signal</keyword>
<feature type="signal peptide" evidence="12">
    <location>
        <begin position="1"/>
        <end position="22"/>
    </location>
</feature>
<sequence length="80" mass="9035">TTENHTKRWVTSALILVPLRLGLNELDLIYEDNLKEALKLSQTVGIIGGSPRHAVYIIGFQDDNFIDLDPHFIQTSVNVF</sequence>
<dbReference type="EC" id="3.4.22.-" evidence="11"/>
<dbReference type="PANTHER" id="PTHR22624:SF49">
    <property type="entry name" value="CYSTEINE PROTEASE"/>
    <property type="match status" value="1"/>
</dbReference>
<keyword evidence="4 11" id="KW-0963">Cytoplasm</keyword>
<accession>A0A8S3A8M1</accession>
<feature type="non-terminal residue" evidence="14">
    <location>
        <position position="1"/>
    </location>
</feature>
<keyword evidence="6 11" id="KW-0378">Hydrolase</keyword>
<dbReference type="GO" id="GO:0000423">
    <property type="term" value="P:mitophagy"/>
    <property type="evidence" value="ECO:0007669"/>
    <property type="project" value="TreeGrafter"/>
</dbReference>
<dbReference type="GO" id="GO:0019786">
    <property type="term" value="F:protein-phosphatidylethanolamide deconjugating activity"/>
    <property type="evidence" value="ECO:0007669"/>
    <property type="project" value="InterPro"/>
</dbReference>
<dbReference type="EMBL" id="CAJOBI010124304">
    <property type="protein sequence ID" value="CAF4693707.1"/>
    <property type="molecule type" value="Genomic_DNA"/>
</dbReference>
<keyword evidence="8 11" id="KW-0653">Protein transport</keyword>
<evidence type="ECO:0000256" key="10">
    <source>
        <dbReference type="ARBA" id="ARBA00029362"/>
    </source>
</evidence>
<dbReference type="GO" id="GO:0035973">
    <property type="term" value="P:aggrephagy"/>
    <property type="evidence" value="ECO:0007669"/>
    <property type="project" value="TreeGrafter"/>
</dbReference>
<comment type="function">
    <text evidence="11">Cysteine protease that plays a key role in autophagy by mediating both proteolytic activation and delipidation of ATG8 family proteins.</text>
</comment>
<keyword evidence="7" id="KW-0788">Thiol protease</keyword>
<evidence type="ECO:0000256" key="7">
    <source>
        <dbReference type="ARBA" id="ARBA00022807"/>
    </source>
</evidence>
<comment type="subcellular location">
    <subcellularLocation>
        <location evidence="1 11">Cytoplasm</location>
    </subcellularLocation>
</comment>
<evidence type="ECO:0000256" key="6">
    <source>
        <dbReference type="ARBA" id="ARBA00022801"/>
    </source>
</evidence>
<evidence type="ECO:0000313" key="15">
    <source>
        <dbReference type="Proteomes" id="UP000676336"/>
    </source>
</evidence>
<evidence type="ECO:0000256" key="5">
    <source>
        <dbReference type="ARBA" id="ARBA00022670"/>
    </source>
</evidence>
<dbReference type="GO" id="GO:0005737">
    <property type="term" value="C:cytoplasm"/>
    <property type="evidence" value="ECO:0007669"/>
    <property type="project" value="UniProtKB-SubCell"/>
</dbReference>
<reference evidence="14" key="1">
    <citation type="submission" date="2021-02" db="EMBL/GenBank/DDBJ databases">
        <authorList>
            <person name="Nowell W R."/>
        </authorList>
    </citation>
    <scope>NUCLEOTIDE SEQUENCE</scope>
</reference>
<dbReference type="PANTHER" id="PTHR22624">
    <property type="entry name" value="CYSTEINE PROTEASE ATG4"/>
    <property type="match status" value="1"/>
</dbReference>
<organism evidence="14 15">
    <name type="scientific">Rotaria magnacalcarata</name>
    <dbReference type="NCBI Taxonomy" id="392030"/>
    <lineage>
        <taxon>Eukaryota</taxon>
        <taxon>Metazoa</taxon>
        <taxon>Spiralia</taxon>
        <taxon>Gnathifera</taxon>
        <taxon>Rotifera</taxon>
        <taxon>Eurotatoria</taxon>
        <taxon>Bdelloidea</taxon>
        <taxon>Philodinida</taxon>
        <taxon>Philodinidae</taxon>
        <taxon>Rotaria</taxon>
    </lineage>
</organism>
<dbReference type="GO" id="GO:0015031">
    <property type="term" value="P:protein transport"/>
    <property type="evidence" value="ECO:0007669"/>
    <property type="project" value="UniProtKB-KW"/>
</dbReference>
<feature type="chain" id="PRO_5035880149" description="Cysteine protease" evidence="12">
    <location>
        <begin position="23"/>
        <end position="80"/>
    </location>
</feature>
<dbReference type="Proteomes" id="UP000676336">
    <property type="component" value="Unassembled WGS sequence"/>
</dbReference>
<name>A0A8S3A8M1_9BILA</name>
<evidence type="ECO:0000256" key="1">
    <source>
        <dbReference type="ARBA" id="ARBA00004496"/>
    </source>
</evidence>
<evidence type="ECO:0000256" key="8">
    <source>
        <dbReference type="ARBA" id="ARBA00022927"/>
    </source>
</evidence>
<evidence type="ECO:0000256" key="4">
    <source>
        <dbReference type="ARBA" id="ARBA00022490"/>
    </source>
</evidence>
<gene>
    <name evidence="14" type="ORF">SMN809_LOCUS42772</name>
</gene>
<dbReference type="InterPro" id="IPR046792">
    <property type="entry name" value="Peptidase_C54_cat"/>
</dbReference>
<dbReference type="AlphaFoldDB" id="A0A8S3A8M1"/>
<feature type="non-terminal residue" evidence="14">
    <location>
        <position position="80"/>
    </location>
</feature>
<proteinExistence type="inferred from homology"/>
<keyword evidence="5 11" id="KW-0645">Protease</keyword>
<dbReference type="GO" id="GO:0016485">
    <property type="term" value="P:protein processing"/>
    <property type="evidence" value="ECO:0007669"/>
    <property type="project" value="TreeGrafter"/>
</dbReference>
<evidence type="ECO:0000256" key="2">
    <source>
        <dbReference type="ARBA" id="ARBA00010958"/>
    </source>
</evidence>
<evidence type="ECO:0000313" key="14">
    <source>
        <dbReference type="EMBL" id="CAF4693707.1"/>
    </source>
</evidence>
<dbReference type="GO" id="GO:0034727">
    <property type="term" value="P:piecemeal microautophagy of the nucleus"/>
    <property type="evidence" value="ECO:0007669"/>
    <property type="project" value="TreeGrafter"/>
</dbReference>
<protein>
    <recommendedName>
        <fullName evidence="11">Cysteine protease</fullName>
        <ecNumber evidence="11">3.4.22.-</ecNumber>
    </recommendedName>
</protein>
<dbReference type="GO" id="GO:0004197">
    <property type="term" value="F:cysteine-type endopeptidase activity"/>
    <property type="evidence" value="ECO:0007669"/>
    <property type="project" value="TreeGrafter"/>
</dbReference>
<evidence type="ECO:0000259" key="13">
    <source>
        <dbReference type="Pfam" id="PF03416"/>
    </source>
</evidence>
<dbReference type="SUPFAM" id="SSF54001">
    <property type="entry name" value="Cysteine proteinases"/>
    <property type="match status" value="1"/>
</dbReference>
<dbReference type="InterPro" id="IPR005078">
    <property type="entry name" value="Peptidase_C54"/>
</dbReference>
<dbReference type="InterPro" id="IPR038765">
    <property type="entry name" value="Papain-like_cys_pep_sf"/>
</dbReference>
<evidence type="ECO:0000256" key="12">
    <source>
        <dbReference type="SAM" id="SignalP"/>
    </source>
</evidence>
<evidence type="ECO:0000256" key="3">
    <source>
        <dbReference type="ARBA" id="ARBA00022448"/>
    </source>
</evidence>
<comment type="catalytic activity">
    <reaction evidence="10">
        <text>[protein]-C-terminal L-amino acid-glycyl-phosphatidylethanolamide + H2O = [protein]-C-terminal L-amino acid-glycine + a 1,2-diacyl-sn-glycero-3-phosphoethanolamine</text>
        <dbReference type="Rhea" id="RHEA:67548"/>
        <dbReference type="Rhea" id="RHEA-COMP:17323"/>
        <dbReference type="Rhea" id="RHEA-COMP:17324"/>
        <dbReference type="ChEBI" id="CHEBI:15377"/>
        <dbReference type="ChEBI" id="CHEBI:64612"/>
        <dbReference type="ChEBI" id="CHEBI:172940"/>
        <dbReference type="ChEBI" id="CHEBI:172941"/>
    </reaction>
    <physiologicalReaction direction="left-to-right" evidence="10">
        <dbReference type="Rhea" id="RHEA:67549"/>
    </physiologicalReaction>
</comment>
<comment type="similarity">
    <text evidence="2 11">Belongs to the peptidase C54 family.</text>
</comment>
<dbReference type="Pfam" id="PF03416">
    <property type="entry name" value="Peptidase_C54"/>
    <property type="match status" value="1"/>
</dbReference>